<sequence>MIKTIVYFLIVGMCVSCATIEPNDYHVNYMYKKDKSAKIRYADNIIESLFVITPKAVAMKKINKHCNNNYKVISTGKSFESLNASTTMKYQYIEYECI</sequence>
<comment type="caution">
    <text evidence="2">The sequence shown here is derived from an EMBL/GenBank/DDBJ whole genome shotgun (WGS) entry which is preliminary data.</text>
</comment>
<feature type="signal peptide" evidence="1">
    <location>
        <begin position="1"/>
        <end position="18"/>
    </location>
</feature>
<reference evidence="3" key="1">
    <citation type="journal article" date="2017" name="Proc. Natl. Acad. Sci. U.S.A.">
        <title>Simulation of Deepwater Horizon oil plume reveals substrate specialization within a complex community of hydrocarbon-degraders.</title>
        <authorList>
            <person name="Hu P."/>
            <person name="Dubinsky E.A."/>
            <person name="Probst A.J."/>
            <person name="Wang J."/>
            <person name="Sieber C.M.K."/>
            <person name="Tom L.M."/>
            <person name="Gardinali P."/>
            <person name="Banfield J.F."/>
            <person name="Atlas R.M."/>
            <person name="Andersen G.L."/>
        </authorList>
    </citation>
    <scope>NUCLEOTIDE SEQUENCE [LARGE SCALE GENOMIC DNA]</scope>
</reference>
<feature type="chain" id="PRO_5012893015" description="Lipoprotein" evidence="1">
    <location>
        <begin position="19"/>
        <end position="98"/>
    </location>
</feature>
<proteinExistence type="predicted"/>
<dbReference type="AlphaFoldDB" id="A0A1Y5FH47"/>
<dbReference type="EMBL" id="MAAO01000001">
    <property type="protein sequence ID" value="OUS00292.1"/>
    <property type="molecule type" value="Genomic_DNA"/>
</dbReference>
<dbReference type="Proteomes" id="UP000196531">
    <property type="component" value="Unassembled WGS sequence"/>
</dbReference>
<name>A0A1Y5FH47_9BACT</name>
<evidence type="ECO:0000313" key="3">
    <source>
        <dbReference type="Proteomes" id="UP000196531"/>
    </source>
</evidence>
<accession>A0A1Y5FH47</accession>
<organism evidence="2 3">
    <name type="scientific">Halobacteriovorax marinus</name>
    <dbReference type="NCBI Taxonomy" id="97084"/>
    <lineage>
        <taxon>Bacteria</taxon>
        <taxon>Pseudomonadati</taxon>
        <taxon>Bdellovibrionota</taxon>
        <taxon>Bacteriovoracia</taxon>
        <taxon>Bacteriovoracales</taxon>
        <taxon>Halobacteriovoraceae</taxon>
        <taxon>Halobacteriovorax</taxon>
    </lineage>
</organism>
<evidence type="ECO:0008006" key="4">
    <source>
        <dbReference type="Google" id="ProtNLM"/>
    </source>
</evidence>
<protein>
    <recommendedName>
        <fullName evidence="4">Lipoprotein</fullName>
    </recommendedName>
</protein>
<evidence type="ECO:0000256" key="1">
    <source>
        <dbReference type="SAM" id="SignalP"/>
    </source>
</evidence>
<gene>
    <name evidence="2" type="ORF">A9Q84_00130</name>
</gene>
<evidence type="ECO:0000313" key="2">
    <source>
        <dbReference type="EMBL" id="OUS00292.1"/>
    </source>
</evidence>
<keyword evidence="1" id="KW-0732">Signal</keyword>